<dbReference type="SUPFAM" id="SSF54909">
    <property type="entry name" value="Dimeric alpha+beta barrel"/>
    <property type="match status" value="1"/>
</dbReference>
<comment type="cofactor">
    <cofactor evidence="1">
        <name>heme b</name>
        <dbReference type="ChEBI" id="CHEBI:60344"/>
    </cofactor>
</comment>
<keyword evidence="4" id="KW-0479">Metal-binding</keyword>
<evidence type="ECO:0000256" key="5">
    <source>
        <dbReference type="ARBA" id="ARBA00023002"/>
    </source>
</evidence>
<feature type="region of interest" description="Disordered" evidence="7">
    <location>
        <begin position="124"/>
        <end position="143"/>
    </location>
</feature>
<dbReference type="EMBL" id="QKYU01000020">
    <property type="protein sequence ID" value="PZW41875.1"/>
    <property type="molecule type" value="Genomic_DNA"/>
</dbReference>
<dbReference type="PANTHER" id="PTHR30521:SF4">
    <property type="entry name" value="DEFERROCHELATASE"/>
    <property type="match status" value="1"/>
</dbReference>
<dbReference type="PANTHER" id="PTHR30521">
    <property type="entry name" value="DEFERROCHELATASE/PEROXIDASE"/>
    <property type="match status" value="1"/>
</dbReference>
<evidence type="ECO:0000256" key="6">
    <source>
        <dbReference type="ARBA" id="ARBA00023004"/>
    </source>
</evidence>
<evidence type="ECO:0000313" key="9">
    <source>
        <dbReference type="Proteomes" id="UP000249688"/>
    </source>
</evidence>
<keyword evidence="2 8" id="KW-0575">Peroxidase</keyword>
<keyword evidence="5" id="KW-0560">Oxidoreductase</keyword>
<dbReference type="AlphaFoldDB" id="A0A2W7I9V8"/>
<protein>
    <submittedName>
        <fullName evidence="8">Dyp-type peroxidase family</fullName>
    </submittedName>
</protein>
<evidence type="ECO:0000256" key="3">
    <source>
        <dbReference type="ARBA" id="ARBA00022617"/>
    </source>
</evidence>
<keyword evidence="6" id="KW-0408">Iron</keyword>
<proteinExistence type="predicted"/>
<dbReference type="InterPro" id="IPR011008">
    <property type="entry name" value="Dimeric_a/b-barrel"/>
</dbReference>
<evidence type="ECO:0000256" key="4">
    <source>
        <dbReference type="ARBA" id="ARBA00022723"/>
    </source>
</evidence>
<evidence type="ECO:0000313" key="8">
    <source>
        <dbReference type="EMBL" id="PZW41875.1"/>
    </source>
</evidence>
<dbReference type="InterPro" id="IPR006314">
    <property type="entry name" value="Dyp_peroxidase"/>
</dbReference>
<evidence type="ECO:0000256" key="2">
    <source>
        <dbReference type="ARBA" id="ARBA00022559"/>
    </source>
</evidence>
<gene>
    <name evidence="8" type="ORF">C8P66_12066</name>
</gene>
<dbReference type="GO" id="GO:0046872">
    <property type="term" value="F:metal ion binding"/>
    <property type="evidence" value="ECO:0007669"/>
    <property type="project" value="UniProtKB-KW"/>
</dbReference>
<evidence type="ECO:0000256" key="7">
    <source>
        <dbReference type="SAM" id="MobiDB-lite"/>
    </source>
</evidence>
<name>A0A2W7I9V8_9PROT</name>
<comment type="caution">
    <text evidence="8">The sequence shown here is derived from an EMBL/GenBank/DDBJ whole genome shotgun (WGS) entry which is preliminary data.</text>
</comment>
<dbReference type="GO" id="GO:0005829">
    <property type="term" value="C:cytosol"/>
    <property type="evidence" value="ECO:0007669"/>
    <property type="project" value="TreeGrafter"/>
</dbReference>
<dbReference type="Proteomes" id="UP000249688">
    <property type="component" value="Unassembled WGS sequence"/>
</dbReference>
<keyword evidence="9" id="KW-1185">Reference proteome</keyword>
<accession>A0A2W7I9V8</accession>
<dbReference type="PROSITE" id="PS51404">
    <property type="entry name" value="DYP_PEROXIDASE"/>
    <property type="match status" value="1"/>
</dbReference>
<sequence length="487" mass="52729">MASLEAILSTPVSWASHKTDPDVAAFLDDLQANILKGHGRHFTANLFLGFDGMAPDAVASLLRALSGYVTSALQQLLTNRSSAGPKIDGGPVRCLFLSASGYRALGGLAKMPDDTALQEGMRSRGASLGDAPETEWGEGPWRPGGRAPDAMLLLADSSFDRVTGDLEEIERWINGTGARVLGVDRGRAQFRTFAPANGPEGVEHFGYVDGRSQPLFLVEDIKKEKPAGPEPKWNFAFNPAQFIVPDPNGKGRHSAGSYFVYRKLGQNVRGFKARERELAEALSLTGDDAERAGAMAVGRFEDGTPVALSATETGAKPVNDFNYAVDPDGLRCPFHAHIRKTNPRGDIVRQFSAADSAERNPIMARRGIPFGDHERLFDEAEGAEPESDVGLIFMAYMASISDQFEFTQKSWANEPKFVRGFKPGDQPAGIDPVIGQNADPATHEQTWLDGWIGGAAPSKFAFAHFVKLLGGEYFFAPSRSFLQNLGR</sequence>
<reference evidence="8 9" key="1">
    <citation type="submission" date="2018-06" db="EMBL/GenBank/DDBJ databases">
        <title>Genomic Encyclopedia of Archaeal and Bacterial Type Strains, Phase II (KMG-II): from individual species to whole genera.</title>
        <authorList>
            <person name="Goeker M."/>
        </authorList>
    </citation>
    <scope>NUCLEOTIDE SEQUENCE [LARGE SCALE GENOMIC DNA]</scope>
    <source>
        <strain evidence="8 9">DSM 24525</strain>
    </source>
</reference>
<organism evidence="8 9">
    <name type="scientific">Humitalea rosea</name>
    <dbReference type="NCBI Taxonomy" id="990373"/>
    <lineage>
        <taxon>Bacteria</taxon>
        <taxon>Pseudomonadati</taxon>
        <taxon>Pseudomonadota</taxon>
        <taxon>Alphaproteobacteria</taxon>
        <taxon>Acetobacterales</taxon>
        <taxon>Roseomonadaceae</taxon>
        <taxon>Humitalea</taxon>
    </lineage>
</organism>
<dbReference type="GO" id="GO:0004601">
    <property type="term" value="F:peroxidase activity"/>
    <property type="evidence" value="ECO:0007669"/>
    <property type="project" value="UniProtKB-KW"/>
</dbReference>
<keyword evidence="3" id="KW-0349">Heme</keyword>
<evidence type="ECO:0000256" key="1">
    <source>
        <dbReference type="ARBA" id="ARBA00001970"/>
    </source>
</evidence>
<dbReference type="GO" id="GO:0020037">
    <property type="term" value="F:heme binding"/>
    <property type="evidence" value="ECO:0007669"/>
    <property type="project" value="InterPro"/>
</dbReference>
<dbReference type="OrthoDB" id="236246at2"/>